<dbReference type="SUPFAM" id="SSF52279">
    <property type="entry name" value="Beta-D-glucan exohydrolase, C-terminal domain"/>
    <property type="match status" value="1"/>
</dbReference>
<keyword evidence="9" id="KW-1185">Reference proteome</keyword>
<evidence type="ECO:0000313" key="8">
    <source>
        <dbReference type="EMBL" id="UON90642.1"/>
    </source>
</evidence>
<dbReference type="InterPro" id="IPR026891">
    <property type="entry name" value="Fn3-like"/>
</dbReference>
<dbReference type="InterPro" id="IPR050288">
    <property type="entry name" value="Cellulose_deg_GH3"/>
</dbReference>
<evidence type="ECO:0000259" key="6">
    <source>
        <dbReference type="SMART" id="SM01217"/>
    </source>
</evidence>
<dbReference type="InterPro" id="IPR001764">
    <property type="entry name" value="Glyco_hydro_3_N"/>
</dbReference>
<dbReference type="SMART" id="SM01217">
    <property type="entry name" value="Fn3_like"/>
    <property type="match status" value="1"/>
</dbReference>
<dbReference type="RefSeq" id="WP_227927850.1">
    <property type="nucleotide sequence ID" value="NZ_CP094984.1"/>
</dbReference>
<dbReference type="InterPro" id="IPR019800">
    <property type="entry name" value="Glyco_hydro_3_AS"/>
</dbReference>
<dbReference type="InterPro" id="IPR036881">
    <property type="entry name" value="Glyco_hydro_3_C_sf"/>
</dbReference>
<proteinExistence type="inferred from homology"/>
<dbReference type="PROSITE" id="PS00775">
    <property type="entry name" value="GLYCOSYL_HYDROL_F3"/>
    <property type="match status" value="1"/>
</dbReference>
<evidence type="ECO:0000313" key="9">
    <source>
        <dbReference type="Proteomes" id="UP000829758"/>
    </source>
</evidence>
<organism evidence="7 10">
    <name type="scientific">Arthrobacter zhangbolii</name>
    <dbReference type="NCBI Taxonomy" id="2886936"/>
    <lineage>
        <taxon>Bacteria</taxon>
        <taxon>Bacillati</taxon>
        <taxon>Actinomycetota</taxon>
        <taxon>Actinomycetes</taxon>
        <taxon>Micrococcales</taxon>
        <taxon>Micrococcaceae</taxon>
        <taxon>Arthrobacter</taxon>
    </lineage>
</organism>
<feature type="region of interest" description="Disordered" evidence="5">
    <location>
        <begin position="760"/>
        <end position="779"/>
    </location>
</feature>
<dbReference type="GO" id="GO:0004553">
    <property type="term" value="F:hydrolase activity, hydrolyzing O-glycosyl compounds"/>
    <property type="evidence" value="ECO:0007669"/>
    <property type="project" value="InterPro"/>
</dbReference>
<feature type="domain" description="Fibronectin type III-like" evidence="6">
    <location>
        <begin position="588"/>
        <end position="658"/>
    </location>
</feature>
<evidence type="ECO:0000313" key="7">
    <source>
        <dbReference type="EMBL" id="MCC3271596.1"/>
    </source>
</evidence>
<dbReference type="GO" id="GO:0005975">
    <property type="term" value="P:carbohydrate metabolic process"/>
    <property type="evidence" value="ECO:0007669"/>
    <property type="project" value="InterPro"/>
</dbReference>
<dbReference type="Proteomes" id="UP001155145">
    <property type="component" value="Unassembled WGS sequence"/>
</dbReference>
<keyword evidence="4" id="KW-0326">Glycosidase</keyword>
<protein>
    <submittedName>
        <fullName evidence="7">Glycoside hydrolase family 3 C-terminal domain-containing protein</fullName>
    </submittedName>
</protein>
<dbReference type="Proteomes" id="UP000829758">
    <property type="component" value="Chromosome"/>
</dbReference>
<dbReference type="Pfam" id="PF14310">
    <property type="entry name" value="Fn3-like"/>
    <property type="match status" value="1"/>
</dbReference>
<evidence type="ECO:0000256" key="3">
    <source>
        <dbReference type="ARBA" id="ARBA00023277"/>
    </source>
</evidence>
<dbReference type="Gene3D" id="3.20.20.300">
    <property type="entry name" value="Glycoside hydrolase, family 3, N-terminal domain"/>
    <property type="match status" value="1"/>
</dbReference>
<evidence type="ECO:0000313" key="10">
    <source>
        <dbReference type="Proteomes" id="UP001155145"/>
    </source>
</evidence>
<dbReference type="SUPFAM" id="SSF51445">
    <property type="entry name" value="(Trans)glycosidases"/>
    <property type="match status" value="1"/>
</dbReference>
<dbReference type="InterPro" id="IPR013783">
    <property type="entry name" value="Ig-like_fold"/>
</dbReference>
<dbReference type="PANTHER" id="PTHR42715:SF10">
    <property type="entry name" value="BETA-GLUCOSIDASE"/>
    <property type="match status" value="1"/>
</dbReference>
<evidence type="ECO:0000256" key="1">
    <source>
        <dbReference type="ARBA" id="ARBA00005336"/>
    </source>
</evidence>
<dbReference type="EMBL" id="JAJFZT010000001">
    <property type="protein sequence ID" value="MCC3271596.1"/>
    <property type="molecule type" value="Genomic_DNA"/>
</dbReference>
<dbReference type="PRINTS" id="PR00133">
    <property type="entry name" value="GLHYDRLASE3"/>
</dbReference>
<evidence type="ECO:0000256" key="4">
    <source>
        <dbReference type="RuleBase" id="RU361161"/>
    </source>
</evidence>
<accession>A0A9X1M5G1</accession>
<dbReference type="PANTHER" id="PTHR42715">
    <property type="entry name" value="BETA-GLUCOSIDASE"/>
    <property type="match status" value="1"/>
</dbReference>
<dbReference type="Pfam" id="PF00933">
    <property type="entry name" value="Glyco_hydro_3"/>
    <property type="match status" value="1"/>
</dbReference>
<dbReference type="InterPro" id="IPR017853">
    <property type="entry name" value="GH"/>
</dbReference>
<name>A0A9X1M5G1_9MICC</name>
<gene>
    <name evidence="7" type="ORF">LJ755_02460</name>
    <name evidence="8" type="ORF">MUK71_08225</name>
</gene>
<dbReference type="Gene3D" id="3.40.50.1700">
    <property type="entry name" value="Glycoside hydrolase family 3 C-terminal domain"/>
    <property type="match status" value="1"/>
</dbReference>
<comment type="similarity">
    <text evidence="1 4">Belongs to the glycosyl hydrolase 3 family.</text>
</comment>
<reference evidence="7" key="1">
    <citation type="submission" date="2021-10" db="EMBL/GenBank/DDBJ databases">
        <title>Novel species in genus Arthrobacter.</title>
        <authorList>
            <person name="Liu Y."/>
        </authorList>
    </citation>
    <scope>NUCLEOTIDE SEQUENCE</scope>
    <source>
        <strain evidence="7">Zg-Y462</strain>
        <strain evidence="9">zg-Y462</strain>
    </source>
</reference>
<keyword evidence="3" id="KW-0119">Carbohydrate metabolism</keyword>
<dbReference type="InterPro" id="IPR036962">
    <property type="entry name" value="Glyco_hydro_3_N_sf"/>
</dbReference>
<evidence type="ECO:0000256" key="2">
    <source>
        <dbReference type="ARBA" id="ARBA00022801"/>
    </source>
</evidence>
<sequence length="779" mass="81198">MPMPASDNPSASMPRDAGSLTLPHKLSLLSGASFWRTAAIAPAGIRPLVLSDGPHGIRRPHNEDEPGLGNSIEATCFPAECLTACSWDPELLAQLGAATAREAAAAGVDVVLGPGLNIKRTPLCGRNFEYFSEDPLLAGELGAAWVRAVQAQGVAACPKHFAANNQEADRMRIDASVDDRTLREIYLKAFETVVRSARPWSLMAAYNKINGIHAAENPWLLDTVLRGDWGFDGVVVSDWGAVTDRAAALDAGLDLEMPASNGLGLAELEAGLDAGTINRDMVDASVARLLQLAARTASPAREPVDPEAHHRLARDAAARSMVLLKNQGGILPLSPKLRLAVVGELARTPRFQGAGSSQVNPTRISVPLDVLAEGFTAVSFAAGYRLDGESEEALVSEAETAAAAADAVLFFLGLPEEKESEGFDRPDLTLPADQLQSLAAVLAANPWTVVVLFNGGAVETSWASDVPAVLEAWLPGQACGEALADVLTGAVNPSGKLAETFPHRIEDTPAFGNYPGESGTVRYGEGIFVGYRWYDARRMEPAFPFGHGLSYTSFGYSGLALKTAESDEGQMVSVRLTVRNTGSCAGAEVIQLYVGAPGGTAPAAPRELRAFRKVYLEPDATADVAFDLPLAALARFDPAAHRWTADPGGYRIDVGSSSRDIRLSGSLELPGTGAEPTGQLSLDSTIAEWLANPRGQRVLGALAAEAAGGAGETGAAETGAAETGAGEAGGLAGALSLMGSLPLRRLARFPGSPLTPSILAGLEQAVRGPETGQGASTDA</sequence>
<keyword evidence="2 4" id="KW-0378">Hydrolase</keyword>
<dbReference type="EMBL" id="CP094984">
    <property type="protein sequence ID" value="UON90642.1"/>
    <property type="molecule type" value="Genomic_DNA"/>
</dbReference>
<dbReference type="Pfam" id="PF01915">
    <property type="entry name" value="Glyco_hydro_3_C"/>
    <property type="match status" value="1"/>
</dbReference>
<dbReference type="Gene3D" id="2.60.40.10">
    <property type="entry name" value="Immunoglobulins"/>
    <property type="match status" value="1"/>
</dbReference>
<evidence type="ECO:0000256" key="5">
    <source>
        <dbReference type="SAM" id="MobiDB-lite"/>
    </source>
</evidence>
<dbReference type="InterPro" id="IPR002772">
    <property type="entry name" value="Glyco_hydro_3_C"/>
</dbReference>
<dbReference type="AlphaFoldDB" id="A0A9X1M5G1"/>